<keyword evidence="3" id="KW-1185">Reference proteome</keyword>
<dbReference type="EMBL" id="JRLV01000010">
    <property type="protein sequence ID" value="KGO80422.1"/>
    <property type="molecule type" value="Genomic_DNA"/>
</dbReference>
<dbReference type="Gene3D" id="2.60.40.3140">
    <property type="match status" value="1"/>
</dbReference>
<sequence>MRNIFTLLFVSFACTVFAGDFRLGKVSKEELMEKEHPLDPSAEAAVLYKKGKTYFDIENEKWVVFTEVEVRVKIYSKEGYDWANVAVPYYYKRVSGESVTFKDAVTYNLVDGEIQKTSLKKGEEFTDELSKTRRQKKIILPDVKAGSVIEYRYIVKSPYIYSLADWFFQDRIPVNYVQYNLNIPQFFSYNRIINSYYPVEEKTDIVKRTIIDRHAKINLHEVAQEYVVKDLPAFKTEAYIDNVDNYLLFVKHELSESRNMNDKVTKFASNWESVAKVLYMEDDFGDELRKTSYFKDDIEALISGITDERKKMETVFNYVKSRMSWTGRYGLTSWESVKKAYDERSGNSGEINLMLTAMLKYAGLKASPVIISTRDNGVASYISVYAFNYVIAGVEFGDEVVLMDATSKYAEPGLLPLNDLNGYGRLLREDKTDKEVRLNPTDNSRESVYLTAQINADGTVTGKSSIRYYDYNAIKYREKYADINEEQHIRQTEKRIGDIEISDFEFKDGKEAEVNFGFTAKNAEVIGDKIYVSPLLFYADTENPFKEDKRLYPVNFTYPKAVRFTFVLTIPEGYQVESLPKAARFTMVDNISSFAFRIAQEENQIQVVMVNSINYSSVGAEYYNGLKEYTANIVSKQAEKIVLKKI</sequence>
<dbReference type="STRING" id="1406840.Q763_10410"/>
<protein>
    <recommendedName>
        <fullName evidence="1">DUF3857 domain-containing protein</fullName>
    </recommendedName>
</protein>
<evidence type="ECO:0000313" key="3">
    <source>
        <dbReference type="Proteomes" id="UP000030129"/>
    </source>
</evidence>
<feature type="domain" description="DUF3857" evidence="1">
    <location>
        <begin position="67"/>
        <end position="185"/>
    </location>
</feature>
<comment type="caution">
    <text evidence="2">The sequence shown here is derived from an EMBL/GenBank/DDBJ whole genome shotgun (WGS) entry which is preliminary data.</text>
</comment>
<proteinExistence type="predicted"/>
<dbReference type="RefSeq" id="WP_035133887.1">
    <property type="nucleotide sequence ID" value="NZ_JRLV01000010.1"/>
</dbReference>
<dbReference type="InterPro" id="IPR024618">
    <property type="entry name" value="DUF3857"/>
</dbReference>
<dbReference type="Proteomes" id="UP000030129">
    <property type="component" value="Unassembled WGS sequence"/>
</dbReference>
<dbReference type="eggNOG" id="COG1305">
    <property type="taxonomic scope" value="Bacteria"/>
</dbReference>
<dbReference type="Pfam" id="PF12969">
    <property type="entry name" value="DUF3857"/>
    <property type="match status" value="1"/>
</dbReference>
<dbReference type="Gene3D" id="3.10.620.30">
    <property type="match status" value="1"/>
</dbReference>
<accession>A0A0A2LJK5</accession>
<gene>
    <name evidence="2" type="ORF">Q763_10410</name>
</gene>
<reference evidence="2 3" key="1">
    <citation type="submission" date="2013-09" db="EMBL/GenBank/DDBJ databases">
        <authorList>
            <person name="Zeng Z."/>
            <person name="Chen C."/>
        </authorList>
    </citation>
    <scope>NUCLEOTIDE SEQUENCE [LARGE SCALE GENOMIC DNA]</scope>
    <source>
        <strain evidence="2 3">F44-8</strain>
    </source>
</reference>
<organism evidence="2 3">
    <name type="scientific">Flavobacterium beibuense F44-8</name>
    <dbReference type="NCBI Taxonomy" id="1406840"/>
    <lineage>
        <taxon>Bacteria</taxon>
        <taxon>Pseudomonadati</taxon>
        <taxon>Bacteroidota</taxon>
        <taxon>Flavobacteriia</taxon>
        <taxon>Flavobacteriales</taxon>
        <taxon>Flavobacteriaceae</taxon>
        <taxon>Flavobacterium</taxon>
    </lineage>
</organism>
<name>A0A0A2LJK5_9FLAO</name>
<dbReference type="AlphaFoldDB" id="A0A0A2LJK5"/>
<evidence type="ECO:0000259" key="1">
    <source>
        <dbReference type="Pfam" id="PF12969"/>
    </source>
</evidence>
<evidence type="ECO:0000313" key="2">
    <source>
        <dbReference type="EMBL" id="KGO80422.1"/>
    </source>
</evidence>
<dbReference type="Gene3D" id="2.60.120.1130">
    <property type="match status" value="1"/>
</dbReference>